<protein>
    <submittedName>
        <fullName evidence="2">Uncharacterized protein</fullName>
    </submittedName>
</protein>
<reference evidence="2 3" key="1">
    <citation type="submission" date="2020-07" db="EMBL/GenBank/DDBJ databases">
        <title>Natrinema (YPL30) sp. nov. and Haloterrigena xxxxxx (YPL8) sp. nov., isolated from a salt mine.</title>
        <authorList>
            <person name="Cui H."/>
        </authorList>
    </citation>
    <scope>NUCLEOTIDE SEQUENCE [LARGE SCALE GENOMIC DNA]</scope>
    <source>
        <strain evidence="2 3">YPL13</strain>
    </source>
</reference>
<sequence>METVRYTDEGGRYRTGGVTFEPGDVGEVSAGLAEHLVADVGSFEYVDEETLETADTEDEDETEGEDEGEEAPNGSETKNSVVTAPDEFTIDEIEAELETGEWDDHLETLRENEEAGKDRAGVHDAIGVRRAEIEG</sequence>
<dbReference type="AlphaFoldDB" id="A0A7D6CMY5"/>
<dbReference type="KEGG" id="nay:HYG81_15185"/>
<evidence type="ECO:0000256" key="1">
    <source>
        <dbReference type="SAM" id="MobiDB-lite"/>
    </source>
</evidence>
<feature type="compositionally biased region" description="Acidic residues" evidence="1">
    <location>
        <begin position="45"/>
        <end position="70"/>
    </location>
</feature>
<dbReference type="RefSeq" id="WP_180840606.1">
    <property type="nucleotide sequence ID" value="NZ_CP059154.1"/>
</dbReference>
<dbReference type="OrthoDB" id="205264at2157"/>
<accession>A0A7D6CMY5</accession>
<feature type="region of interest" description="Disordered" evidence="1">
    <location>
        <begin position="43"/>
        <end position="85"/>
    </location>
</feature>
<evidence type="ECO:0000313" key="2">
    <source>
        <dbReference type="EMBL" id="QLK25417.1"/>
    </source>
</evidence>
<dbReference type="Proteomes" id="UP000510869">
    <property type="component" value="Chromosome"/>
</dbReference>
<keyword evidence="3" id="KW-1185">Reference proteome</keyword>
<proteinExistence type="predicted"/>
<dbReference type="EMBL" id="CP059154">
    <property type="protein sequence ID" value="QLK25417.1"/>
    <property type="molecule type" value="Genomic_DNA"/>
</dbReference>
<evidence type="ECO:0000313" key="3">
    <source>
        <dbReference type="Proteomes" id="UP000510869"/>
    </source>
</evidence>
<name>A0A7D6CMY5_9EURY</name>
<dbReference type="GeneID" id="56144576"/>
<gene>
    <name evidence="2" type="ORF">HYG81_15185</name>
</gene>
<organism evidence="2 3">
    <name type="scientific">Natrinema zhouii</name>
    <dbReference type="NCBI Taxonomy" id="1710539"/>
    <lineage>
        <taxon>Archaea</taxon>
        <taxon>Methanobacteriati</taxon>
        <taxon>Methanobacteriota</taxon>
        <taxon>Stenosarchaea group</taxon>
        <taxon>Halobacteria</taxon>
        <taxon>Halobacteriales</taxon>
        <taxon>Natrialbaceae</taxon>
        <taxon>Natrinema</taxon>
    </lineage>
</organism>